<keyword evidence="2" id="KW-0472">Membrane</keyword>
<keyword evidence="2" id="KW-0812">Transmembrane</keyword>
<accession>A0A7S1TN85</accession>
<name>A0A7S1TN85_9RHOD</name>
<evidence type="ECO:0000256" key="2">
    <source>
        <dbReference type="SAM" id="Phobius"/>
    </source>
</evidence>
<feature type="compositionally biased region" description="Basic and acidic residues" evidence="1">
    <location>
        <begin position="116"/>
        <end position="139"/>
    </location>
</feature>
<protein>
    <submittedName>
        <fullName evidence="3">Uncharacterized protein</fullName>
    </submittedName>
</protein>
<sequence>MRTSSSKLRHFSSWSRVRTLRDNGKGLKGRQKREGEVLAKKVGVMFVAACGALKHERRLSPVRCAGQCGRRKVRVGVRSAVRGQVLAGRWAMMARKSGDDEADGGEEASRMDWDGAWKKQQEKEQSHTRPDAKALKDAFDFPGDGIRNSGERRGIVFDAPGERQIDERTTRLVDFWSNDKAFLAAIGAVLLLVAFYAFVFVSGGIGTMPTMSPQDIIEP</sequence>
<gene>
    <name evidence="3" type="ORF">EAUS1353_LOCUS2748</name>
</gene>
<proteinExistence type="predicted"/>
<feature type="transmembrane region" description="Helical" evidence="2">
    <location>
        <begin position="181"/>
        <end position="205"/>
    </location>
</feature>
<dbReference type="EMBL" id="HBGI01004279">
    <property type="protein sequence ID" value="CAD9241008.1"/>
    <property type="molecule type" value="Transcribed_RNA"/>
</dbReference>
<evidence type="ECO:0000313" key="3">
    <source>
        <dbReference type="EMBL" id="CAD9241008.1"/>
    </source>
</evidence>
<reference evidence="3" key="1">
    <citation type="submission" date="2021-01" db="EMBL/GenBank/DDBJ databases">
        <authorList>
            <person name="Corre E."/>
            <person name="Pelletier E."/>
            <person name="Niang G."/>
            <person name="Scheremetjew M."/>
            <person name="Finn R."/>
            <person name="Kale V."/>
            <person name="Holt S."/>
            <person name="Cochrane G."/>
            <person name="Meng A."/>
            <person name="Brown T."/>
            <person name="Cohen L."/>
        </authorList>
    </citation>
    <scope>NUCLEOTIDE SEQUENCE</scope>
    <source>
        <strain evidence="3">CCMP3124</strain>
    </source>
</reference>
<evidence type="ECO:0000256" key="1">
    <source>
        <dbReference type="SAM" id="MobiDB-lite"/>
    </source>
</evidence>
<organism evidence="3">
    <name type="scientific">Erythrolobus australicus</name>
    <dbReference type="NCBI Taxonomy" id="1077150"/>
    <lineage>
        <taxon>Eukaryota</taxon>
        <taxon>Rhodophyta</taxon>
        <taxon>Bangiophyceae</taxon>
        <taxon>Porphyridiales</taxon>
        <taxon>Porphyridiaceae</taxon>
        <taxon>Erythrolobus</taxon>
    </lineage>
</organism>
<keyword evidence="2" id="KW-1133">Transmembrane helix</keyword>
<dbReference type="AlphaFoldDB" id="A0A7S1TN85"/>
<feature type="region of interest" description="Disordered" evidence="1">
    <location>
        <begin position="116"/>
        <end position="147"/>
    </location>
</feature>